<dbReference type="RefSeq" id="WP_063975159.1">
    <property type="nucleotide sequence ID" value="NZ_LQWZ01000033.1"/>
</dbReference>
<dbReference type="OrthoDB" id="2979265at2"/>
<evidence type="ECO:0000313" key="1">
    <source>
        <dbReference type="EMBL" id="OAH54511.1"/>
    </source>
</evidence>
<dbReference type="Proteomes" id="UP000077271">
    <property type="component" value="Unassembled WGS sequence"/>
</dbReference>
<organism evidence="1 2">
    <name type="scientific">Domibacillus aminovorans</name>
    <dbReference type="NCBI Taxonomy" id="29332"/>
    <lineage>
        <taxon>Bacteria</taxon>
        <taxon>Bacillati</taxon>
        <taxon>Bacillota</taxon>
        <taxon>Bacilli</taxon>
        <taxon>Bacillales</taxon>
        <taxon>Bacillaceae</taxon>
        <taxon>Domibacillus</taxon>
    </lineage>
</organism>
<reference evidence="1 2" key="1">
    <citation type="submission" date="2016-01" db="EMBL/GenBank/DDBJ databases">
        <title>Investigation of taxonomic status of Bacillus aminovorans.</title>
        <authorList>
            <person name="Verma A."/>
            <person name="Pal Y."/>
            <person name="Krishnamurthi S."/>
        </authorList>
    </citation>
    <scope>NUCLEOTIDE SEQUENCE [LARGE SCALE GENOMIC DNA]</scope>
    <source>
        <strain evidence="1 2">DSM 4337</strain>
    </source>
</reference>
<evidence type="ECO:0000313" key="2">
    <source>
        <dbReference type="Proteomes" id="UP000077271"/>
    </source>
</evidence>
<accession>A0A177KPL7</accession>
<comment type="caution">
    <text evidence="1">The sequence shown here is derived from an EMBL/GenBank/DDBJ whole genome shotgun (WGS) entry which is preliminary data.</text>
</comment>
<name>A0A177KPL7_9BACI</name>
<sequence length="76" mass="9247">MNETKQMVMSINQPYGEEKRKSGLKKVKVIQKSIIAWHKYHYLKYQYLEEGCINKKIRKELEGKKVHHYKKYMDIS</sequence>
<dbReference type="AlphaFoldDB" id="A0A177KPL7"/>
<protein>
    <submittedName>
        <fullName evidence="1">Uncharacterized protein</fullName>
    </submittedName>
</protein>
<dbReference type="EMBL" id="LQWZ01000033">
    <property type="protein sequence ID" value="OAH54511.1"/>
    <property type="molecule type" value="Genomic_DNA"/>
</dbReference>
<proteinExistence type="predicted"/>
<gene>
    <name evidence="1" type="ORF">AWH48_07915</name>
</gene>